<dbReference type="PANTHER" id="PTHR33221">
    <property type="entry name" value="WINGED HELIX-TURN-HELIX TRANSCRIPTIONAL REGULATOR, RRF2 FAMILY"/>
    <property type="match status" value="1"/>
</dbReference>
<organism evidence="1 2">
    <name type="scientific">Streptococcus massiliensis</name>
    <dbReference type="NCBI Taxonomy" id="313439"/>
    <lineage>
        <taxon>Bacteria</taxon>
        <taxon>Bacillati</taxon>
        <taxon>Bacillota</taxon>
        <taxon>Bacilli</taxon>
        <taxon>Lactobacillales</taxon>
        <taxon>Streptococcaceae</taxon>
        <taxon>Streptococcus</taxon>
    </lineage>
</organism>
<dbReference type="InterPro" id="IPR000944">
    <property type="entry name" value="Tscrpt_reg_Rrf2"/>
</dbReference>
<dbReference type="Proteomes" id="UP000254634">
    <property type="component" value="Unassembled WGS sequence"/>
</dbReference>
<dbReference type="Pfam" id="PF02082">
    <property type="entry name" value="Rrf2"/>
    <property type="match status" value="1"/>
</dbReference>
<evidence type="ECO:0000313" key="2">
    <source>
        <dbReference type="Proteomes" id="UP000254634"/>
    </source>
</evidence>
<dbReference type="FunFam" id="1.10.10.10:FF:000138">
    <property type="entry name" value="Rrf2 family transcriptional regulator"/>
    <property type="match status" value="1"/>
</dbReference>
<dbReference type="OrthoDB" id="213028at2"/>
<reference evidence="1" key="1">
    <citation type="submission" date="2018-06" db="EMBL/GenBank/DDBJ databases">
        <authorList>
            <consortium name="Pathogen Informatics"/>
            <person name="Doyle S."/>
        </authorList>
    </citation>
    <scope>NUCLEOTIDE SEQUENCE [LARGE SCALE GENOMIC DNA]</scope>
    <source>
        <strain evidence="1">NCTC13765</strain>
    </source>
</reference>
<proteinExistence type="predicted"/>
<dbReference type="PANTHER" id="PTHR33221:SF15">
    <property type="entry name" value="HTH-TYPE TRANSCRIPTIONAL REGULATOR YWGB-RELATED"/>
    <property type="match status" value="1"/>
</dbReference>
<evidence type="ECO:0000313" key="1">
    <source>
        <dbReference type="EMBL" id="SUN77380.1"/>
    </source>
</evidence>
<dbReference type="SUPFAM" id="SSF46785">
    <property type="entry name" value="Winged helix' DNA-binding domain"/>
    <property type="match status" value="1"/>
</dbReference>
<dbReference type="AlphaFoldDB" id="A0A380L1D0"/>
<dbReference type="Gene3D" id="1.10.10.10">
    <property type="entry name" value="Winged helix-like DNA-binding domain superfamily/Winged helix DNA-binding domain"/>
    <property type="match status" value="1"/>
</dbReference>
<dbReference type="GO" id="GO:0003700">
    <property type="term" value="F:DNA-binding transcription factor activity"/>
    <property type="evidence" value="ECO:0007669"/>
    <property type="project" value="TreeGrafter"/>
</dbReference>
<dbReference type="STRING" id="1123307.GCA_000380065_01290"/>
<name>A0A380L1D0_9STRE</name>
<dbReference type="InterPro" id="IPR036390">
    <property type="entry name" value="WH_DNA-bd_sf"/>
</dbReference>
<dbReference type="RefSeq" id="WP_018371994.1">
    <property type="nucleotide sequence ID" value="NZ_UHFR01000005.1"/>
</dbReference>
<dbReference type="EMBL" id="UHFR01000005">
    <property type="protein sequence ID" value="SUN77380.1"/>
    <property type="molecule type" value="Genomic_DNA"/>
</dbReference>
<dbReference type="PROSITE" id="PS51197">
    <property type="entry name" value="HTH_RRF2_2"/>
    <property type="match status" value="1"/>
</dbReference>
<protein>
    <submittedName>
        <fullName evidence="1">Putative transcriptional regulator</fullName>
    </submittedName>
</protein>
<keyword evidence="2" id="KW-1185">Reference proteome</keyword>
<dbReference type="InterPro" id="IPR036388">
    <property type="entry name" value="WH-like_DNA-bd_sf"/>
</dbReference>
<sequence length="167" mass="18126">MQISSRFTIATHIMIVIALEAKDNRVTSDFLAGSVGVNPVIIRKTLSQLKKAGLISVARGTGGAAIEKELEDISLLDIYRAVGSLGKTGKLFSFHENPNPNCPIGRNVHAVLDDKLLQIQNAMERELAQSSLADVVAEAQMQIQEEGVGQNSFLKRNSSLSHPRDAY</sequence>
<accession>A0A380L1D0</accession>
<gene>
    <name evidence="1" type="primary">ywnA</name>
    <name evidence="1" type="ORF">NCTC13765_01905</name>
</gene>
<dbReference type="GO" id="GO:0005829">
    <property type="term" value="C:cytosol"/>
    <property type="evidence" value="ECO:0007669"/>
    <property type="project" value="TreeGrafter"/>
</dbReference>